<evidence type="ECO:0000256" key="3">
    <source>
        <dbReference type="ARBA" id="ARBA00023237"/>
    </source>
</evidence>
<keyword evidence="5" id="KW-0732">Signal</keyword>
<dbReference type="RefSeq" id="WP_074821930.1">
    <property type="nucleotide sequence ID" value="NZ_FNTI01000001.1"/>
</dbReference>
<dbReference type="OrthoDB" id="9814546at2"/>
<keyword evidence="2 4" id="KW-0472">Membrane</keyword>
<sequence>MLKISATRTLGAILSIATIGAAISFSTVTARAEDKNVTEDQIVRALAPEKKAPLTRGLSVGPQQTVDPAAAAAEGKFVQQIRGRSTRSLSSTEREEIATIVKDKPKIDLEINFDYNSADISAKSLPSVQALGRALTNADLKGSTFVVAGHTDAAGGESYNQDLSERRADAIKRYLVDKYGITGTDLVTVGYGKSKLKDPSQPMAEVNRRVQVVNMENKATASK</sequence>
<dbReference type="CDD" id="cd07185">
    <property type="entry name" value="OmpA_C-like"/>
    <property type="match status" value="1"/>
</dbReference>
<dbReference type="Pfam" id="PF00691">
    <property type="entry name" value="OmpA"/>
    <property type="match status" value="1"/>
</dbReference>
<name>A0A1M7A0E1_9BRAD</name>
<dbReference type="Proteomes" id="UP000183208">
    <property type="component" value="Unassembled WGS sequence"/>
</dbReference>
<dbReference type="PRINTS" id="PR01021">
    <property type="entry name" value="OMPADOMAIN"/>
</dbReference>
<dbReference type="SUPFAM" id="SSF103088">
    <property type="entry name" value="OmpA-like"/>
    <property type="match status" value="1"/>
</dbReference>
<evidence type="ECO:0000259" key="6">
    <source>
        <dbReference type="PROSITE" id="PS51123"/>
    </source>
</evidence>
<evidence type="ECO:0000256" key="2">
    <source>
        <dbReference type="ARBA" id="ARBA00023136"/>
    </source>
</evidence>
<feature type="domain" description="OmpA-like" evidence="6">
    <location>
        <begin position="100"/>
        <end position="218"/>
    </location>
</feature>
<evidence type="ECO:0000256" key="5">
    <source>
        <dbReference type="SAM" id="SignalP"/>
    </source>
</evidence>
<dbReference type="AlphaFoldDB" id="A0A1M7A0E1"/>
<proteinExistence type="predicted"/>
<protein>
    <submittedName>
        <fullName evidence="7">Outer membrane protein OmpA</fullName>
    </submittedName>
</protein>
<dbReference type="GO" id="GO:0009279">
    <property type="term" value="C:cell outer membrane"/>
    <property type="evidence" value="ECO:0007669"/>
    <property type="project" value="UniProtKB-SubCell"/>
</dbReference>
<evidence type="ECO:0000313" key="8">
    <source>
        <dbReference type="Proteomes" id="UP000183208"/>
    </source>
</evidence>
<feature type="chain" id="PRO_5030031679" evidence="5">
    <location>
        <begin position="33"/>
        <end position="223"/>
    </location>
</feature>
<organism evidence="7 8">
    <name type="scientific">Bradyrhizobium lablabi</name>
    <dbReference type="NCBI Taxonomy" id="722472"/>
    <lineage>
        <taxon>Bacteria</taxon>
        <taxon>Pseudomonadati</taxon>
        <taxon>Pseudomonadota</taxon>
        <taxon>Alphaproteobacteria</taxon>
        <taxon>Hyphomicrobiales</taxon>
        <taxon>Nitrobacteraceae</taxon>
        <taxon>Bradyrhizobium</taxon>
    </lineage>
</organism>
<dbReference type="InterPro" id="IPR006665">
    <property type="entry name" value="OmpA-like"/>
</dbReference>
<comment type="subcellular location">
    <subcellularLocation>
        <location evidence="1">Cell outer membrane</location>
    </subcellularLocation>
</comment>
<dbReference type="InterPro" id="IPR050330">
    <property type="entry name" value="Bact_OuterMem_StrucFunc"/>
</dbReference>
<evidence type="ECO:0000313" key="7">
    <source>
        <dbReference type="EMBL" id="SED32875.1"/>
    </source>
</evidence>
<reference evidence="7 8" key="1">
    <citation type="submission" date="2016-10" db="EMBL/GenBank/DDBJ databases">
        <authorList>
            <person name="de Groot N.N."/>
        </authorList>
    </citation>
    <scope>NUCLEOTIDE SEQUENCE [LARGE SCALE GENOMIC DNA]</scope>
    <source>
        <strain evidence="7 8">GAS522</strain>
    </source>
</reference>
<accession>A0A1M7A0E1</accession>
<gene>
    <name evidence="7" type="ORF">SAMN05444171_3812</name>
</gene>
<dbReference type="InterPro" id="IPR036737">
    <property type="entry name" value="OmpA-like_sf"/>
</dbReference>
<dbReference type="PANTHER" id="PTHR30329:SF21">
    <property type="entry name" value="LIPOPROTEIN YIAD-RELATED"/>
    <property type="match status" value="1"/>
</dbReference>
<evidence type="ECO:0000256" key="4">
    <source>
        <dbReference type="PROSITE-ProRule" id="PRU00473"/>
    </source>
</evidence>
<dbReference type="EMBL" id="FNTI01000001">
    <property type="protein sequence ID" value="SED32875.1"/>
    <property type="molecule type" value="Genomic_DNA"/>
</dbReference>
<dbReference type="PROSITE" id="PS01068">
    <property type="entry name" value="OMPA_1"/>
    <property type="match status" value="1"/>
</dbReference>
<feature type="signal peptide" evidence="5">
    <location>
        <begin position="1"/>
        <end position="32"/>
    </location>
</feature>
<dbReference type="InterPro" id="IPR006664">
    <property type="entry name" value="OMP_bac"/>
</dbReference>
<evidence type="ECO:0000256" key="1">
    <source>
        <dbReference type="ARBA" id="ARBA00004442"/>
    </source>
</evidence>
<dbReference type="Gene3D" id="3.30.1330.60">
    <property type="entry name" value="OmpA-like domain"/>
    <property type="match status" value="1"/>
</dbReference>
<dbReference type="InterPro" id="IPR006690">
    <property type="entry name" value="OMPA-like_CS"/>
</dbReference>
<dbReference type="PROSITE" id="PS51123">
    <property type="entry name" value="OMPA_2"/>
    <property type="match status" value="1"/>
</dbReference>
<dbReference type="PANTHER" id="PTHR30329">
    <property type="entry name" value="STATOR ELEMENT OF FLAGELLAR MOTOR COMPLEX"/>
    <property type="match status" value="1"/>
</dbReference>
<keyword evidence="3" id="KW-0998">Cell outer membrane</keyword>